<dbReference type="EMBL" id="FNOS01000002">
    <property type="protein sequence ID" value="SDX64807.1"/>
    <property type="molecule type" value="Genomic_DNA"/>
</dbReference>
<dbReference type="RefSeq" id="WP_093105984.1">
    <property type="nucleotide sequence ID" value="NZ_FNOS01000002.1"/>
</dbReference>
<reference evidence="2 3" key="1">
    <citation type="submission" date="2016-10" db="EMBL/GenBank/DDBJ databases">
        <authorList>
            <person name="Varghese N."/>
            <person name="Submissions S."/>
        </authorList>
    </citation>
    <scope>NUCLEOTIDE SEQUENCE [LARGE SCALE GENOMIC DNA]</scope>
    <source>
        <strain evidence="2 3">DSM 20748</strain>
    </source>
</reference>
<name>A0A1H3DEN8_9BACI</name>
<dbReference type="Proteomes" id="UP000198647">
    <property type="component" value="Unassembled WGS sequence"/>
</dbReference>
<evidence type="ECO:0000313" key="3">
    <source>
        <dbReference type="Proteomes" id="UP000198647"/>
    </source>
</evidence>
<gene>
    <name evidence="2" type="ORF">SAMN04488081_0935</name>
</gene>
<sequence length="147" mass="17036">MNNKDMTVEEVIEQRDQEIADLKAELETAEGGEKRKFEKQINKLEKMNKKSRKWSGLADKVESTGEAMQRTGKSMTKAGMKTTAITWTPVIYGGYKAVQHSKKKNQTPEQELMDLVKECEQAYKDKKIDEATMKHYITDYVENYYRA</sequence>
<proteinExistence type="predicted"/>
<protein>
    <submittedName>
        <fullName evidence="2">Uncharacterized protein</fullName>
    </submittedName>
</protein>
<evidence type="ECO:0000256" key="1">
    <source>
        <dbReference type="SAM" id="MobiDB-lite"/>
    </source>
</evidence>
<evidence type="ECO:0000313" key="2">
    <source>
        <dbReference type="EMBL" id="SDX64807.1"/>
    </source>
</evidence>
<comment type="caution">
    <text evidence="2">The sequence shown here is derived from an EMBL/GenBank/DDBJ whole genome shotgun (WGS) entry which is preliminary data.</text>
</comment>
<accession>A0A1H3DEN8</accession>
<feature type="region of interest" description="Disordered" evidence="1">
    <location>
        <begin position="52"/>
        <end position="76"/>
    </location>
</feature>
<organism evidence="2 3">
    <name type="scientific">Salimicrobium album</name>
    <dbReference type="NCBI Taxonomy" id="50717"/>
    <lineage>
        <taxon>Bacteria</taxon>
        <taxon>Bacillati</taxon>
        <taxon>Bacillota</taxon>
        <taxon>Bacilli</taxon>
        <taxon>Bacillales</taxon>
        <taxon>Bacillaceae</taxon>
        <taxon>Salimicrobium</taxon>
    </lineage>
</organism>
<keyword evidence="3" id="KW-1185">Reference proteome</keyword>